<sequence>MAKVTNSSYLTKRRYYRIETTIHEGALAVSGKRNFFNQQIKEVQQRLTAEFNAMNAWVLDRDGIIGHVKGFIASREKSLMISATGAEVECRLLESEGNSTDGVQVSMAFIVFNIPQLELEEKLIAIFNSLEMVGKKKRQEK</sequence>
<organism evidence="1 2">
    <name type="scientific">Acetobacterium paludosum</name>
    <dbReference type="NCBI Taxonomy" id="52693"/>
    <lineage>
        <taxon>Bacteria</taxon>
        <taxon>Bacillati</taxon>
        <taxon>Bacillota</taxon>
        <taxon>Clostridia</taxon>
        <taxon>Eubacteriales</taxon>
        <taxon>Eubacteriaceae</taxon>
        <taxon>Acetobacterium</taxon>
    </lineage>
</organism>
<dbReference type="AlphaFoldDB" id="A0A923HZE2"/>
<evidence type="ECO:0000313" key="2">
    <source>
        <dbReference type="Proteomes" id="UP000616595"/>
    </source>
</evidence>
<dbReference type="EMBL" id="WJBD01000003">
    <property type="protein sequence ID" value="MBC3887353.1"/>
    <property type="molecule type" value="Genomic_DNA"/>
</dbReference>
<reference evidence="1" key="1">
    <citation type="submission" date="2019-10" db="EMBL/GenBank/DDBJ databases">
        <authorList>
            <person name="Ross D.E."/>
            <person name="Gulliver D."/>
        </authorList>
    </citation>
    <scope>NUCLEOTIDE SEQUENCE</scope>
    <source>
        <strain evidence="1">DER-2019</strain>
    </source>
</reference>
<gene>
    <name evidence="1" type="ORF">GH810_03395</name>
</gene>
<evidence type="ECO:0000313" key="1">
    <source>
        <dbReference type="EMBL" id="MBC3887353.1"/>
    </source>
</evidence>
<name>A0A923HZE2_9FIRM</name>
<comment type="caution">
    <text evidence="1">The sequence shown here is derived from an EMBL/GenBank/DDBJ whole genome shotgun (WGS) entry which is preliminary data.</text>
</comment>
<protein>
    <submittedName>
        <fullName evidence="1">Uncharacterized protein</fullName>
    </submittedName>
</protein>
<dbReference type="RefSeq" id="WP_148565742.1">
    <property type="nucleotide sequence ID" value="NZ_RXYA01000002.1"/>
</dbReference>
<keyword evidence="2" id="KW-1185">Reference proteome</keyword>
<accession>A0A923HZE2</accession>
<dbReference type="Proteomes" id="UP000616595">
    <property type="component" value="Unassembled WGS sequence"/>
</dbReference>
<reference evidence="1" key="2">
    <citation type="submission" date="2020-10" db="EMBL/GenBank/DDBJ databases">
        <title>Comparative genomics of the Acetobacterium genus.</title>
        <authorList>
            <person name="Marshall C."/>
            <person name="May H."/>
            <person name="Norman S."/>
        </authorList>
    </citation>
    <scope>NUCLEOTIDE SEQUENCE</scope>
    <source>
        <strain evidence="1">DER-2019</strain>
    </source>
</reference>
<proteinExistence type="predicted"/>